<keyword evidence="7" id="KW-0479">Metal-binding</keyword>
<dbReference type="PANTHER" id="PTHR10903:SF135">
    <property type="entry name" value="TRANSLOCASE OF CHLOROPLAST 120, CHLOROPLASTIC-RELATED"/>
    <property type="match status" value="1"/>
</dbReference>
<dbReference type="InterPro" id="IPR045058">
    <property type="entry name" value="GIMA/IAN/Toc"/>
</dbReference>
<feature type="compositionally biased region" description="Basic and acidic residues" evidence="17">
    <location>
        <begin position="263"/>
        <end position="274"/>
    </location>
</feature>
<dbReference type="GO" id="GO:0015031">
    <property type="term" value="P:protein transport"/>
    <property type="evidence" value="ECO:0007669"/>
    <property type="project" value="UniProtKB-KW"/>
</dbReference>
<dbReference type="InterPro" id="IPR006703">
    <property type="entry name" value="G_AIG1"/>
</dbReference>
<dbReference type="GeneID" id="14920900"/>
<evidence type="ECO:0000256" key="8">
    <source>
        <dbReference type="ARBA" id="ARBA00022741"/>
    </source>
</evidence>
<keyword evidence="3" id="KW-0813">Transport</keyword>
<keyword evidence="11" id="KW-0460">Magnesium</keyword>
<evidence type="ECO:0000256" key="16">
    <source>
        <dbReference type="ARBA" id="ARBA00024013"/>
    </source>
</evidence>
<dbReference type="VEuPathDB" id="AmoebaDB:ACA1_114160"/>
<evidence type="ECO:0000256" key="10">
    <source>
        <dbReference type="ARBA" id="ARBA00022805"/>
    </source>
</evidence>
<evidence type="ECO:0000256" key="1">
    <source>
        <dbReference type="ARBA" id="ARBA00001946"/>
    </source>
</evidence>
<dbReference type="Pfam" id="PF04548">
    <property type="entry name" value="AIG1"/>
    <property type="match status" value="1"/>
</dbReference>
<evidence type="ECO:0000256" key="6">
    <source>
        <dbReference type="ARBA" id="ARBA00022692"/>
    </source>
</evidence>
<keyword evidence="15" id="KW-0472">Membrane</keyword>
<protein>
    <submittedName>
        <fullName evidence="19">AIG1 family protein</fullName>
    </submittedName>
</protein>
<dbReference type="GO" id="GO:0005525">
    <property type="term" value="F:GTP binding"/>
    <property type="evidence" value="ECO:0007669"/>
    <property type="project" value="UniProtKB-KW"/>
</dbReference>
<accession>L8H3I2</accession>
<dbReference type="RefSeq" id="XP_004342169.1">
    <property type="nucleotide sequence ID" value="XM_004342120.1"/>
</dbReference>
<keyword evidence="14" id="KW-0342">GTP-binding</keyword>
<keyword evidence="13" id="KW-1133">Transmembrane helix</keyword>
<evidence type="ECO:0000256" key="4">
    <source>
        <dbReference type="ARBA" id="ARBA00022528"/>
    </source>
</evidence>
<feature type="domain" description="AIG1-type G" evidence="18">
    <location>
        <begin position="7"/>
        <end position="223"/>
    </location>
</feature>
<dbReference type="PROSITE" id="PS51720">
    <property type="entry name" value="G_AIG1"/>
    <property type="match status" value="1"/>
</dbReference>
<evidence type="ECO:0000259" key="18">
    <source>
        <dbReference type="PROSITE" id="PS51720"/>
    </source>
</evidence>
<keyword evidence="12" id="KW-0653">Protein transport</keyword>
<comment type="cofactor">
    <cofactor evidence="1">
        <name>Mg(2+)</name>
        <dbReference type="ChEBI" id="CHEBI:18420"/>
    </cofactor>
</comment>
<dbReference type="EMBL" id="KB007926">
    <property type="protein sequence ID" value="ELR20059.1"/>
    <property type="molecule type" value="Genomic_DNA"/>
</dbReference>
<feature type="region of interest" description="Disordered" evidence="17">
    <location>
        <begin position="230"/>
        <end position="274"/>
    </location>
</feature>
<proteinExistence type="predicted"/>
<reference evidence="19 20" key="1">
    <citation type="journal article" date="2013" name="Genome Biol.">
        <title>Genome of Acanthamoeba castellanii highlights extensive lateral gene transfer and early evolution of tyrosine kinase signaling.</title>
        <authorList>
            <person name="Clarke M."/>
            <person name="Lohan A.J."/>
            <person name="Liu B."/>
            <person name="Lagkouvardos I."/>
            <person name="Roy S."/>
            <person name="Zafar N."/>
            <person name="Bertelli C."/>
            <person name="Schilde C."/>
            <person name="Kianianmomeni A."/>
            <person name="Burglin T.R."/>
            <person name="Frech C."/>
            <person name="Turcotte B."/>
            <person name="Kopec K.O."/>
            <person name="Synnott J.M."/>
            <person name="Choo C."/>
            <person name="Paponov I."/>
            <person name="Finkler A."/>
            <person name="Soon Heng Tan C."/>
            <person name="Hutchins A.P."/>
            <person name="Weinmeier T."/>
            <person name="Rattei T."/>
            <person name="Chu J.S."/>
            <person name="Gimenez G."/>
            <person name="Irimia M."/>
            <person name="Rigden D.J."/>
            <person name="Fitzpatrick D.A."/>
            <person name="Lorenzo-Morales J."/>
            <person name="Bateman A."/>
            <person name="Chiu C.H."/>
            <person name="Tang P."/>
            <person name="Hegemann P."/>
            <person name="Fromm H."/>
            <person name="Raoult D."/>
            <person name="Greub G."/>
            <person name="Miranda-Saavedra D."/>
            <person name="Chen N."/>
            <person name="Nash P."/>
            <person name="Ginger M.L."/>
            <person name="Horn M."/>
            <person name="Schaap P."/>
            <person name="Caler L."/>
            <person name="Loftus B."/>
        </authorList>
    </citation>
    <scope>NUCLEOTIDE SEQUENCE [LARGE SCALE GENOMIC DNA]</scope>
    <source>
        <strain evidence="19 20">Neff</strain>
    </source>
</reference>
<dbReference type="InterPro" id="IPR027417">
    <property type="entry name" value="P-loop_NTPase"/>
</dbReference>
<comment type="subcellular location">
    <subcellularLocation>
        <location evidence="2">Membrane</location>
        <topology evidence="2">Single-pass membrane protein</topology>
    </subcellularLocation>
    <subcellularLocation>
        <location evidence="16">Plastid</location>
        <location evidence="16">Chloroplast outer membrane</location>
    </subcellularLocation>
</comment>
<keyword evidence="9" id="KW-0378">Hydrolase</keyword>
<dbReference type="AlphaFoldDB" id="L8H3I2"/>
<evidence type="ECO:0000256" key="14">
    <source>
        <dbReference type="ARBA" id="ARBA00023134"/>
    </source>
</evidence>
<dbReference type="SUPFAM" id="SSF52540">
    <property type="entry name" value="P-loop containing nucleoside triphosphate hydrolases"/>
    <property type="match status" value="1"/>
</dbReference>
<evidence type="ECO:0000256" key="9">
    <source>
        <dbReference type="ARBA" id="ARBA00022801"/>
    </source>
</evidence>
<dbReference type="OrthoDB" id="8954335at2759"/>
<name>L8H3I2_ACACF</name>
<evidence type="ECO:0000256" key="13">
    <source>
        <dbReference type="ARBA" id="ARBA00022989"/>
    </source>
</evidence>
<dbReference type="GO" id="GO:0016020">
    <property type="term" value="C:membrane"/>
    <property type="evidence" value="ECO:0007669"/>
    <property type="project" value="UniProtKB-SubCell"/>
</dbReference>
<keyword evidence="8" id="KW-0547">Nucleotide-binding</keyword>
<evidence type="ECO:0000256" key="12">
    <source>
        <dbReference type="ARBA" id="ARBA00022927"/>
    </source>
</evidence>
<evidence type="ECO:0000313" key="19">
    <source>
        <dbReference type="EMBL" id="ELR20059.1"/>
    </source>
</evidence>
<keyword evidence="5" id="KW-0934">Plastid</keyword>
<dbReference type="Gene3D" id="3.40.50.300">
    <property type="entry name" value="P-loop containing nucleotide triphosphate hydrolases"/>
    <property type="match status" value="1"/>
</dbReference>
<gene>
    <name evidence="19" type="ORF">ACA1_114160</name>
</gene>
<evidence type="ECO:0000256" key="7">
    <source>
        <dbReference type="ARBA" id="ARBA00022723"/>
    </source>
</evidence>
<keyword evidence="6" id="KW-0812">Transmembrane</keyword>
<dbReference type="GO" id="GO:0046872">
    <property type="term" value="F:metal ion binding"/>
    <property type="evidence" value="ECO:0007669"/>
    <property type="project" value="UniProtKB-KW"/>
</dbReference>
<keyword evidence="10" id="KW-1002">Plastid outer membrane</keyword>
<dbReference type="Proteomes" id="UP000011083">
    <property type="component" value="Unassembled WGS sequence"/>
</dbReference>
<dbReference type="PANTHER" id="PTHR10903">
    <property type="entry name" value="GTPASE, IMAP FAMILY MEMBER-RELATED"/>
    <property type="match status" value="1"/>
</dbReference>
<sequence length="303" mass="33041">MSNLKPVHEVCICLVGKTGVGKPMLGNFLCPGANFRTSGGAASITFTAQQARAAYPDRGLALVMLDTMGLGDTVHGLEVVRQKITEGVKSLAGGVDFVFLCIKKERFTDENHLAVMHLFQVILGNQALENTWLVVTHAEDLAGDSQAQAQWLRDARENQQKLSEVMRLVGAHKVLFVENRASADPRLDAIYAEGRQSSRDLLLSVAKANAPARFDFKRLEAAQKAHDDRMAAAEAQRKAEAARVELPSALPPPRPSAEQAQIAREKARAEAERQAAVKRQEELVLRTRPIIVHHDNGGGCVLC</sequence>
<evidence type="ECO:0000256" key="17">
    <source>
        <dbReference type="SAM" id="MobiDB-lite"/>
    </source>
</evidence>
<evidence type="ECO:0000313" key="20">
    <source>
        <dbReference type="Proteomes" id="UP000011083"/>
    </source>
</evidence>
<evidence type="ECO:0000256" key="5">
    <source>
        <dbReference type="ARBA" id="ARBA00022640"/>
    </source>
</evidence>
<keyword evidence="4" id="KW-0150">Chloroplast</keyword>
<organism evidence="19 20">
    <name type="scientific">Acanthamoeba castellanii (strain ATCC 30010 / Neff)</name>
    <dbReference type="NCBI Taxonomy" id="1257118"/>
    <lineage>
        <taxon>Eukaryota</taxon>
        <taxon>Amoebozoa</taxon>
        <taxon>Discosea</taxon>
        <taxon>Longamoebia</taxon>
        <taxon>Centramoebida</taxon>
        <taxon>Acanthamoebidae</taxon>
        <taxon>Acanthamoeba</taxon>
    </lineage>
</organism>
<evidence type="ECO:0000256" key="3">
    <source>
        <dbReference type="ARBA" id="ARBA00022448"/>
    </source>
</evidence>
<feature type="compositionally biased region" description="Basic and acidic residues" evidence="17">
    <location>
        <begin position="230"/>
        <end position="243"/>
    </location>
</feature>
<evidence type="ECO:0000256" key="15">
    <source>
        <dbReference type="ARBA" id="ARBA00023136"/>
    </source>
</evidence>
<dbReference type="KEGG" id="acan:ACA1_114160"/>
<evidence type="ECO:0000256" key="11">
    <source>
        <dbReference type="ARBA" id="ARBA00022842"/>
    </source>
</evidence>
<evidence type="ECO:0000256" key="2">
    <source>
        <dbReference type="ARBA" id="ARBA00004167"/>
    </source>
</evidence>
<dbReference type="GO" id="GO:0016787">
    <property type="term" value="F:hydrolase activity"/>
    <property type="evidence" value="ECO:0007669"/>
    <property type="project" value="UniProtKB-KW"/>
</dbReference>
<keyword evidence="20" id="KW-1185">Reference proteome</keyword>